<feature type="domain" description="Abortive infection protein-like C-terminal" evidence="1">
    <location>
        <begin position="234"/>
        <end position="308"/>
    </location>
</feature>
<comment type="caution">
    <text evidence="2">The sequence shown here is derived from an EMBL/GenBank/DDBJ whole genome shotgun (WGS) entry which is preliminary data.</text>
</comment>
<dbReference type="OrthoDB" id="7021751at2"/>
<protein>
    <recommendedName>
        <fullName evidence="1">Abortive infection protein-like C-terminal domain-containing protein</fullName>
    </recommendedName>
</protein>
<evidence type="ECO:0000313" key="2">
    <source>
        <dbReference type="EMBL" id="KHK65861.1"/>
    </source>
</evidence>
<dbReference type="Pfam" id="PF14355">
    <property type="entry name" value="Abi_C"/>
    <property type="match status" value="1"/>
</dbReference>
<accession>A0A0B1Z9G1</accession>
<dbReference type="InterPro" id="IPR026001">
    <property type="entry name" value="Abi-like_C"/>
</dbReference>
<name>A0A0B1Z9G1_9PSED</name>
<sequence length="318" mass="35173">MQICSEAIQFTSKSRSTPSMTTRKEALSRLARLVVETRSEIRAGLQVVENDLRESVSGLDVYACGQRITFGRIDEDAWEYGMLNFDGNHLRILTSDTMEDAQYRGTPYEGSMTVRYLSDFNDDENLTKLASPASIDSLWLAVEEKVREKLGEAKSAARLLSEFSDDQSESIDRDLSGLMQGDYFEKQWAGARLAIDIDASDSLTRTNQFLESVCRHYLDMRKIPLGSKKTITELINAVVDDFSPIIIPDGTDHSKDIKSLLGGVKSIAQGTGVLRTHLGTAHGGDKVANADIARLSNNLAGAVAIYTLQKLKAHMKTR</sequence>
<dbReference type="EMBL" id="JQGJ01000002">
    <property type="protein sequence ID" value="KHK65861.1"/>
    <property type="molecule type" value="Genomic_DNA"/>
</dbReference>
<gene>
    <name evidence="2" type="ORF">JZ00_03505</name>
</gene>
<evidence type="ECO:0000313" key="3">
    <source>
        <dbReference type="Proteomes" id="UP000030949"/>
    </source>
</evidence>
<dbReference type="Proteomes" id="UP000030949">
    <property type="component" value="Unassembled WGS sequence"/>
</dbReference>
<proteinExistence type="predicted"/>
<reference evidence="3" key="1">
    <citation type="submission" date="2015-03" db="EMBL/GenBank/DDBJ databases">
        <title>Pseudomonas frederiksbergensis hydrocarbon degrader.</title>
        <authorList>
            <person name="Brown L.M."/>
            <person name="Ruiz O.N."/>
            <person name="Mueller S."/>
            <person name="Gunasekera T.S."/>
        </authorList>
    </citation>
    <scope>NUCLEOTIDE SEQUENCE [LARGE SCALE GENOMIC DNA]</scope>
    <source>
        <strain evidence="3">SI8</strain>
    </source>
</reference>
<dbReference type="AlphaFoldDB" id="A0A0B1Z9G1"/>
<evidence type="ECO:0000259" key="1">
    <source>
        <dbReference type="Pfam" id="PF14355"/>
    </source>
</evidence>
<organism evidence="2 3">
    <name type="scientific">Pseudomonas frederiksbergensis</name>
    <dbReference type="NCBI Taxonomy" id="104087"/>
    <lineage>
        <taxon>Bacteria</taxon>
        <taxon>Pseudomonadati</taxon>
        <taxon>Pseudomonadota</taxon>
        <taxon>Gammaproteobacteria</taxon>
        <taxon>Pseudomonadales</taxon>
        <taxon>Pseudomonadaceae</taxon>
        <taxon>Pseudomonas</taxon>
    </lineage>
</organism>